<feature type="coiled-coil region" evidence="1">
    <location>
        <begin position="1096"/>
        <end position="1123"/>
    </location>
</feature>
<dbReference type="Pfam" id="PF13884">
    <property type="entry name" value="Peptidase_S74"/>
    <property type="match status" value="1"/>
</dbReference>
<dbReference type="KEGG" id="dmm:dnm_021800"/>
<feature type="domain" description="Peptidase S74" evidence="3">
    <location>
        <begin position="1021"/>
        <end position="1117"/>
    </location>
</feature>
<dbReference type="InterPro" id="IPR036573">
    <property type="entry name" value="CBM_sf_5/12"/>
</dbReference>
<evidence type="ECO:0000313" key="4">
    <source>
        <dbReference type="EMBL" id="QTA86159.1"/>
    </source>
</evidence>
<keyword evidence="5" id="KW-1185">Reference proteome</keyword>
<feature type="region of interest" description="Disordered" evidence="2">
    <location>
        <begin position="120"/>
        <end position="560"/>
    </location>
</feature>
<evidence type="ECO:0000256" key="2">
    <source>
        <dbReference type="SAM" id="MobiDB-lite"/>
    </source>
</evidence>
<dbReference type="Gene3D" id="1.10.10.10">
    <property type="entry name" value="Winged helix-like DNA-binding domain superfamily/Winged helix DNA-binding domain"/>
    <property type="match status" value="1"/>
</dbReference>
<dbReference type="GO" id="GO:0005975">
    <property type="term" value="P:carbohydrate metabolic process"/>
    <property type="evidence" value="ECO:0007669"/>
    <property type="project" value="InterPro"/>
</dbReference>
<gene>
    <name evidence="4" type="ORF">dnm_021800</name>
</gene>
<dbReference type="InterPro" id="IPR008160">
    <property type="entry name" value="Collagen"/>
</dbReference>
<name>A0A975GLZ6_9BACT</name>
<evidence type="ECO:0000259" key="3">
    <source>
        <dbReference type="PROSITE" id="PS51688"/>
    </source>
</evidence>
<evidence type="ECO:0000313" key="5">
    <source>
        <dbReference type="Proteomes" id="UP000663722"/>
    </source>
</evidence>
<dbReference type="PROSITE" id="PS51688">
    <property type="entry name" value="ICA"/>
    <property type="match status" value="1"/>
</dbReference>
<keyword evidence="4" id="KW-0176">Collagen</keyword>
<dbReference type="InterPro" id="IPR030392">
    <property type="entry name" value="S74_ICA"/>
</dbReference>
<dbReference type="PANTHER" id="PTHR37456">
    <property type="entry name" value="SI:CH211-266K2.1"/>
    <property type="match status" value="1"/>
</dbReference>
<dbReference type="SUPFAM" id="SSF51055">
    <property type="entry name" value="Carbohydrate binding domain"/>
    <property type="match status" value="1"/>
</dbReference>
<dbReference type="Gene3D" id="2.10.10.20">
    <property type="entry name" value="Carbohydrate-binding module superfamily 5/12"/>
    <property type="match status" value="1"/>
</dbReference>
<dbReference type="GO" id="GO:0030246">
    <property type="term" value="F:carbohydrate binding"/>
    <property type="evidence" value="ECO:0007669"/>
    <property type="project" value="InterPro"/>
</dbReference>
<dbReference type="InterPro" id="IPR050938">
    <property type="entry name" value="Collagen_Structural_Proteins"/>
</dbReference>
<accession>A0A975GLZ6</accession>
<dbReference type="Pfam" id="PF01391">
    <property type="entry name" value="Collagen"/>
    <property type="match status" value="4"/>
</dbReference>
<dbReference type="Proteomes" id="UP000663722">
    <property type="component" value="Chromosome"/>
</dbReference>
<feature type="compositionally biased region" description="Polar residues" evidence="2">
    <location>
        <begin position="455"/>
        <end position="465"/>
    </location>
</feature>
<reference evidence="4" key="1">
    <citation type="journal article" date="2021" name="Microb. Physiol.">
        <title>Proteogenomic Insights into the Physiology of Marine, Sulfate-Reducing, Filamentous Desulfonema limicola and Desulfonema magnum.</title>
        <authorList>
            <person name="Schnaars V."/>
            <person name="Wohlbrand L."/>
            <person name="Scheve S."/>
            <person name="Hinrichs C."/>
            <person name="Reinhardt R."/>
            <person name="Rabus R."/>
        </authorList>
    </citation>
    <scope>NUCLEOTIDE SEQUENCE</scope>
    <source>
        <strain evidence="4">4be13</strain>
    </source>
</reference>
<evidence type="ECO:0000256" key="1">
    <source>
        <dbReference type="SAM" id="Coils"/>
    </source>
</evidence>
<keyword evidence="1" id="KW-0175">Coiled coil</keyword>
<dbReference type="EMBL" id="CP061800">
    <property type="protein sequence ID" value="QTA86159.1"/>
    <property type="molecule type" value="Genomic_DNA"/>
</dbReference>
<dbReference type="PANTHER" id="PTHR37456:SF6">
    <property type="entry name" value="COLLAGEN ALPHA-1(XXIII) CHAIN-LIKE ISOFORM X2"/>
    <property type="match status" value="1"/>
</dbReference>
<proteinExistence type="predicted"/>
<dbReference type="GO" id="GO:0004553">
    <property type="term" value="F:hydrolase activity, hydrolyzing O-glycosyl compounds"/>
    <property type="evidence" value="ECO:0007669"/>
    <property type="project" value="InterPro"/>
</dbReference>
<organism evidence="4 5">
    <name type="scientific">Desulfonema magnum</name>
    <dbReference type="NCBI Taxonomy" id="45655"/>
    <lineage>
        <taxon>Bacteria</taxon>
        <taxon>Pseudomonadati</taxon>
        <taxon>Thermodesulfobacteriota</taxon>
        <taxon>Desulfobacteria</taxon>
        <taxon>Desulfobacterales</taxon>
        <taxon>Desulfococcaceae</taxon>
        <taxon>Desulfonema</taxon>
    </lineage>
</organism>
<protein>
    <submittedName>
        <fullName evidence="4">Collagen triple helix repeat-containing protein</fullName>
    </submittedName>
</protein>
<dbReference type="AlphaFoldDB" id="A0A975GLZ6"/>
<sequence length="1123" mass="117202">MLIGGSLNAGLLGDVNYDGKIDVTEAVNALRIATGDSSLSPDSYVIIQRGEWQTKENYSEYDVVQYKGVSYICIADHISSGKNKPPKGETWSIFNETLPPAHEWEDTSLKFQNPDGTWGELVNLKGDTGDAGIQGPKGEPGDKGELGDTGLQGEKGDKGDQGVAGIQGPKGDTGPQGIQGSKGDKGDRGATGPQGPKGNRGATGPQGPQGPKGDKGDPGDPGAPHEWAETSLKFQNPDGTWGDLVNLKGDKGEAGIQGPKGDKGDKGDSGATGPQGEKGEKGDPGVAGPQGPKGDTGLQGVQGPKGDKGDPGIAGATGPQGIQGEKGDKGEPGIAGATGPQGPKGETGSPPAHEWAETSLKFQNPDGTWGDLVSLKGDTGVAGIQGQKGDPGDKGEPGATGPQGPQGEKGDPGIAGAIGPQGLQGPAGPKGDTGDTGPQGPKGDTGSLPAHEWADTTSLKFQNPDGTWGDLVNLKGDTGETGIQGPKGDPGDKGDSGATGPQGEKGDKGDPGVAGPQGPKGDIGLQGVQGPKGDKGDPGIAGATGPQGPKGETGSPSAHEWADTSLKFENPDGTWGDLVNLKGEKGDTGASPFVSDGSDVYYTDGNMGIGTATPTEMLDINGPVLLGQTTEPSLTTDRLYNLNGELYWNGLILGMLTTEEDPIFSASPAKNITADEISNWNTAYGWGSHADVGYLSGTDTRISNWDTAYSWGDHAEGGYLSALDPRISKWDIAYGWGSHADVGYLSGTDTRISNWDTAHGWGDHAEGGYLSASDSRISKWDIAYGWGNHADAGYLSGTDSRIPNWDAAHGWGNHADAGYLKGYTETDPSVNMGTNDYYVPRWSGSALIKGSIHDYNGKVDITGAAVFFRNIFFDDYDREEGLDPPRIISRDGNTMFYKGAVVVGAYNDYDADPNGVDNIGEGNLIVKHRIGIGTSSPEGRFYTYDPGSSSPIKAMTIKIGTFGNLTNAKNSYYFLAYDQSTSGSRFLIRGDGNVGIGTESPNYKLHVNGTTYCSSGTWSGSDARWKKDITPLQNSLEKVSQLQGVSYDWRTEEYPDKGFTEDRQIGLIAQEVEPVVPEVVNTDDEGYKSVSYGKLIPVLVEAIKELKTENEALKARIEALENK</sequence>
<dbReference type="InterPro" id="IPR036388">
    <property type="entry name" value="WH-like_DNA-bd_sf"/>
</dbReference>
<dbReference type="GO" id="GO:0005576">
    <property type="term" value="C:extracellular region"/>
    <property type="evidence" value="ECO:0007669"/>
    <property type="project" value="InterPro"/>
</dbReference>